<dbReference type="Pfam" id="PF02197">
    <property type="entry name" value="RIIa"/>
    <property type="match status" value="1"/>
</dbReference>
<keyword evidence="3" id="KW-1185">Reference proteome</keyword>
<dbReference type="InterPro" id="IPR003117">
    <property type="entry name" value="cAMP_dep_PK_reg_su_I/II_a/b"/>
</dbReference>
<gene>
    <name evidence="2" type="ORF">NMOB1V02_LOCUS10403</name>
</gene>
<proteinExistence type="predicted"/>
<feature type="domain" description="RIIa" evidence="1">
    <location>
        <begin position="303"/>
        <end position="333"/>
    </location>
</feature>
<organism evidence="2">
    <name type="scientific">Notodromas monacha</name>
    <dbReference type="NCBI Taxonomy" id="399045"/>
    <lineage>
        <taxon>Eukaryota</taxon>
        <taxon>Metazoa</taxon>
        <taxon>Ecdysozoa</taxon>
        <taxon>Arthropoda</taxon>
        <taxon>Crustacea</taxon>
        <taxon>Oligostraca</taxon>
        <taxon>Ostracoda</taxon>
        <taxon>Podocopa</taxon>
        <taxon>Podocopida</taxon>
        <taxon>Cypridocopina</taxon>
        <taxon>Cypridoidea</taxon>
        <taxon>Cyprididae</taxon>
        <taxon>Notodromas</taxon>
    </lineage>
</organism>
<evidence type="ECO:0000259" key="1">
    <source>
        <dbReference type="Pfam" id="PF02197"/>
    </source>
</evidence>
<dbReference type="AlphaFoldDB" id="A0A7R9BW66"/>
<accession>A0A7R9BW66</accession>
<protein>
    <recommendedName>
        <fullName evidence="1">RIIa domain-containing protein</fullName>
    </recommendedName>
</protein>
<dbReference type="EMBL" id="OA886343">
    <property type="protein sequence ID" value="CAD7282782.1"/>
    <property type="molecule type" value="Genomic_DNA"/>
</dbReference>
<dbReference type="Gene3D" id="1.20.890.10">
    <property type="entry name" value="cAMP-dependent protein kinase regulatory subunit, dimerization-anchoring domain"/>
    <property type="match status" value="1"/>
</dbReference>
<dbReference type="CDD" id="cd12084">
    <property type="entry name" value="DD_RII_PKA-like"/>
    <property type="match status" value="1"/>
</dbReference>
<dbReference type="SUPFAM" id="SSF47391">
    <property type="entry name" value="Dimerization-anchoring domain of cAMP-dependent PK regulatory subunit"/>
    <property type="match status" value="1"/>
</dbReference>
<dbReference type="OrthoDB" id="6161835at2759"/>
<dbReference type="EMBL" id="CAJPEX010004306">
    <property type="protein sequence ID" value="CAG0922934.1"/>
    <property type="molecule type" value="Genomic_DNA"/>
</dbReference>
<name>A0A7R9BW66_9CRUS</name>
<evidence type="ECO:0000313" key="2">
    <source>
        <dbReference type="EMBL" id="CAD7282782.1"/>
    </source>
</evidence>
<reference evidence="2" key="1">
    <citation type="submission" date="2020-11" db="EMBL/GenBank/DDBJ databases">
        <authorList>
            <person name="Tran Van P."/>
        </authorList>
    </citation>
    <scope>NUCLEOTIDE SEQUENCE</scope>
</reference>
<evidence type="ECO:0000313" key="3">
    <source>
        <dbReference type="Proteomes" id="UP000678499"/>
    </source>
</evidence>
<sequence>MEAMDNEISAAEAKTVEASSTSTFLSKFSSLPASISSRMSVFADAVVSSTTSPFSKHHQHDSKPTLAEVTKKSFDFNDMLVHIPLDPNEPVRTYAEIDKMEAQEKSEAKKSTGFQHVMRNAFKTLRISKKTSLEQIASNPNGRIAEEDRNSFGEGSDILENFGQTELILKEDDVQTPLIPDVFPVGIPAPGMGNIPSSLEPTDEDSQSLTTDEITLSKLSKDPCVSVDCLTGSQCHVDMMECRPTQPGGLLITSTGGKDVQYVCRVHPQAPFSFLVQEIRTREGFSSVAQKIDSSAGDNVNTGLEDCLEDFTLEVLRKKPVNLRIFAQQHFERKVRENGEGIKARPEIMLIPMMMA</sequence>
<dbReference type="Proteomes" id="UP000678499">
    <property type="component" value="Unassembled WGS sequence"/>
</dbReference>